<feature type="signal peptide" evidence="2">
    <location>
        <begin position="1"/>
        <end position="19"/>
    </location>
</feature>
<evidence type="ECO:0000313" key="4">
    <source>
        <dbReference type="Proteomes" id="UP000198287"/>
    </source>
</evidence>
<sequence>MTKLCQFLVLGFLIGLCCGNPRGHRAALTPRKFPAPRDQRSAGIRPPQSGNCVTNVQDGRFKVTCDPRAAPSVRSEHILWLSGPQGSQQILDIEIPNYKINELIKAGFKTSPVSNTQINVLLRKPEQFVDSQVQPITSLSGAPQVNLQYEPVQSTLVHFPVDKPYSPLQGQLVPPPPRYSASNFDIV</sequence>
<gene>
    <name evidence="3" type="ORF">Fcan01_04974</name>
</gene>
<evidence type="ECO:0000256" key="1">
    <source>
        <dbReference type="SAM" id="MobiDB-lite"/>
    </source>
</evidence>
<protein>
    <submittedName>
        <fullName evidence="3">Uncharacterized protein</fullName>
    </submittedName>
</protein>
<evidence type="ECO:0000313" key="3">
    <source>
        <dbReference type="EMBL" id="OXA58892.1"/>
    </source>
</evidence>
<keyword evidence="4" id="KW-1185">Reference proteome</keyword>
<feature type="chain" id="PRO_5012081809" evidence="2">
    <location>
        <begin position="20"/>
        <end position="187"/>
    </location>
</feature>
<dbReference type="EMBL" id="LNIX01000002">
    <property type="protein sequence ID" value="OXA58892.1"/>
    <property type="molecule type" value="Genomic_DNA"/>
</dbReference>
<proteinExistence type="predicted"/>
<accession>A0A226EMN9</accession>
<organism evidence="3 4">
    <name type="scientific">Folsomia candida</name>
    <name type="common">Springtail</name>
    <dbReference type="NCBI Taxonomy" id="158441"/>
    <lineage>
        <taxon>Eukaryota</taxon>
        <taxon>Metazoa</taxon>
        <taxon>Ecdysozoa</taxon>
        <taxon>Arthropoda</taxon>
        <taxon>Hexapoda</taxon>
        <taxon>Collembola</taxon>
        <taxon>Entomobryomorpha</taxon>
        <taxon>Isotomoidea</taxon>
        <taxon>Isotomidae</taxon>
        <taxon>Proisotominae</taxon>
        <taxon>Folsomia</taxon>
    </lineage>
</organism>
<keyword evidence="2" id="KW-0732">Signal</keyword>
<evidence type="ECO:0000256" key="2">
    <source>
        <dbReference type="SAM" id="SignalP"/>
    </source>
</evidence>
<dbReference type="AlphaFoldDB" id="A0A226EMN9"/>
<name>A0A226EMN9_FOLCA</name>
<comment type="caution">
    <text evidence="3">The sequence shown here is derived from an EMBL/GenBank/DDBJ whole genome shotgun (WGS) entry which is preliminary data.</text>
</comment>
<dbReference type="Proteomes" id="UP000198287">
    <property type="component" value="Unassembled WGS sequence"/>
</dbReference>
<reference evidence="3 4" key="1">
    <citation type="submission" date="2015-12" db="EMBL/GenBank/DDBJ databases">
        <title>The genome of Folsomia candida.</title>
        <authorList>
            <person name="Faddeeva A."/>
            <person name="Derks M.F."/>
            <person name="Anvar Y."/>
            <person name="Smit S."/>
            <person name="Van Straalen N."/>
            <person name="Roelofs D."/>
        </authorList>
    </citation>
    <scope>NUCLEOTIDE SEQUENCE [LARGE SCALE GENOMIC DNA]</scope>
    <source>
        <strain evidence="3 4">VU population</strain>
        <tissue evidence="3">Whole body</tissue>
    </source>
</reference>
<dbReference type="OMA" id="CIVFLHA"/>
<feature type="region of interest" description="Disordered" evidence="1">
    <location>
        <begin position="29"/>
        <end position="49"/>
    </location>
</feature>
<dbReference type="OrthoDB" id="8270935at2759"/>